<keyword evidence="4" id="KW-1185">Reference proteome</keyword>
<dbReference type="Gene3D" id="2.40.380.10">
    <property type="entry name" value="FomD-like"/>
    <property type="match status" value="1"/>
</dbReference>
<evidence type="ECO:0000259" key="2">
    <source>
        <dbReference type="Pfam" id="PF04167"/>
    </source>
</evidence>
<sequence>MSDEHRRWQRGDHIFWTYRNPDFPDLVDRRPVTVIADDERHLAVWLAPGTRMLFQVSADGQELRSLSGTGPFTAPRAQAVRSWAGSGIVAVFQPETMYSVWFCETAPGVRETYYVNIEEECIRTASGIESADLVLDVVAGPDRRCAFKDEDELALAHRAGRFSTAKVEQIREVARQAVRDVENWVCPFNAGYERFQPDPEWTVPTLPADAEWEFDADAGQS</sequence>
<reference evidence="3 4" key="1">
    <citation type="submission" date="2020-08" db="EMBL/GenBank/DDBJ databases">
        <title>A Genomic Blueprint of the Chicken Gut Microbiome.</title>
        <authorList>
            <person name="Gilroy R."/>
            <person name="Ravi A."/>
            <person name="Getino M."/>
            <person name="Pursley I."/>
            <person name="Horton D.L."/>
            <person name="Alikhan N.-F."/>
            <person name="Baker D."/>
            <person name="Gharbi K."/>
            <person name="Hall N."/>
            <person name="Watson M."/>
            <person name="Adriaenssens E.M."/>
            <person name="Foster-Nyarko E."/>
            <person name="Jarju S."/>
            <person name="Secka A."/>
            <person name="Antonio M."/>
            <person name="Oren A."/>
            <person name="Chaudhuri R."/>
            <person name="La Ragione R.M."/>
            <person name="Hildebrand F."/>
            <person name="Pallen M.J."/>
        </authorList>
    </citation>
    <scope>NUCLEOTIDE SEQUENCE [LARGE SCALE GENOMIC DNA]</scope>
    <source>
        <strain evidence="3 4">Re57</strain>
    </source>
</reference>
<gene>
    <name evidence="3" type="ORF">H9634_10670</name>
</gene>
<organism evidence="3 4">
    <name type="scientific">Brevibacterium gallinarum</name>
    <dbReference type="NCBI Taxonomy" id="2762220"/>
    <lineage>
        <taxon>Bacteria</taxon>
        <taxon>Bacillati</taxon>
        <taxon>Actinomycetota</taxon>
        <taxon>Actinomycetes</taxon>
        <taxon>Micrococcales</taxon>
        <taxon>Brevibacteriaceae</taxon>
        <taxon>Brevibacterium</taxon>
    </lineage>
</organism>
<dbReference type="InterPro" id="IPR007295">
    <property type="entry name" value="DUF402"/>
</dbReference>
<dbReference type="PANTHER" id="PTHR39159:SF1">
    <property type="entry name" value="UPF0374 PROTEIN YGAC"/>
    <property type="match status" value="1"/>
</dbReference>
<dbReference type="InterPro" id="IPR050212">
    <property type="entry name" value="Ntdp-like"/>
</dbReference>
<dbReference type="InterPro" id="IPR035930">
    <property type="entry name" value="FomD-like_sf"/>
</dbReference>
<dbReference type="EMBL" id="JACSPY010000010">
    <property type="protein sequence ID" value="MBD8021241.1"/>
    <property type="molecule type" value="Genomic_DNA"/>
</dbReference>
<dbReference type="PANTHER" id="PTHR39159">
    <property type="match status" value="1"/>
</dbReference>
<evidence type="ECO:0000256" key="1">
    <source>
        <dbReference type="ARBA" id="ARBA00022801"/>
    </source>
</evidence>
<feature type="domain" description="DUF402" evidence="2">
    <location>
        <begin position="76"/>
        <end position="184"/>
    </location>
</feature>
<evidence type="ECO:0000313" key="4">
    <source>
        <dbReference type="Proteomes" id="UP000651517"/>
    </source>
</evidence>
<name>A0ABR8WVX2_9MICO</name>
<dbReference type="RefSeq" id="WP_191726635.1">
    <property type="nucleotide sequence ID" value="NZ_JACSPY010000010.1"/>
</dbReference>
<protein>
    <submittedName>
        <fullName evidence="3">DUF402 domain-containing protein</fullName>
    </submittedName>
</protein>
<proteinExistence type="predicted"/>
<keyword evidence="1" id="KW-0378">Hydrolase</keyword>
<comment type="caution">
    <text evidence="3">The sequence shown here is derived from an EMBL/GenBank/DDBJ whole genome shotgun (WGS) entry which is preliminary data.</text>
</comment>
<dbReference type="Pfam" id="PF04167">
    <property type="entry name" value="DUF402"/>
    <property type="match status" value="1"/>
</dbReference>
<dbReference type="Proteomes" id="UP000651517">
    <property type="component" value="Unassembled WGS sequence"/>
</dbReference>
<dbReference type="SUPFAM" id="SSF159234">
    <property type="entry name" value="FomD-like"/>
    <property type="match status" value="1"/>
</dbReference>
<evidence type="ECO:0000313" key="3">
    <source>
        <dbReference type="EMBL" id="MBD8021241.1"/>
    </source>
</evidence>
<accession>A0ABR8WVX2</accession>